<evidence type="ECO:0000313" key="3">
    <source>
        <dbReference type="EMBL" id="CAE0495639.1"/>
    </source>
</evidence>
<protein>
    <submittedName>
        <fullName evidence="3">Uncharacterized protein</fullName>
    </submittedName>
</protein>
<evidence type="ECO:0000313" key="5">
    <source>
        <dbReference type="EMBL" id="CAE0495642.1"/>
    </source>
</evidence>
<reference evidence="3" key="1">
    <citation type="submission" date="2021-01" db="EMBL/GenBank/DDBJ databases">
        <authorList>
            <person name="Corre E."/>
            <person name="Pelletier E."/>
            <person name="Niang G."/>
            <person name="Scheremetjew M."/>
            <person name="Finn R."/>
            <person name="Kale V."/>
            <person name="Holt S."/>
            <person name="Cochrane G."/>
            <person name="Meng A."/>
            <person name="Brown T."/>
            <person name="Cohen L."/>
        </authorList>
    </citation>
    <scope>NUCLEOTIDE SEQUENCE</scope>
    <source>
        <strain evidence="3">CCMP1320</strain>
    </source>
</reference>
<feature type="transmembrane region" description="Helical" evidence="2">
    <location>
        <begin position="21"/>
        <end position="41"/>
    </location>
</feature>
<keyword evidence="2" id="KW-0472">Membrane</keyword>
<accession>A0A6S8L9Z5</accession>
<organism evidence="3">
    <name type="scientific">Dunaliella tertiolecta</name>
    <name type="common">Green alga</name>
    <dbReference type="NCBI Taxonomy" id="3047"/>
    <lineage>
        <taxon>Eukaryota</taxon>
        <taxon>Viridiplantae</taxon>
        <taxon>Chlorophyta</taxon>
        <taxon>core chlorophytes</taxon>
        <taxon>Chlorophyceae</taxon>
        <taxon>CS clade</taxon>
        <taxon>Chlamydomonadales</taxon>
        <taxon>Dunaliellaceae</taxon>
        <taxon>Dunaliella</taxon>
    </lineage>
</organism>
<name>A0A6S8L9Z5_DUNTE</name>
<sequence length="118" mass="13540">MNKLNISGDRFRLPQWKSLDIGVKCTIGVVVPTAAAAAIAVPNRREKDAMALHLYDKPQNKLRPQEQRVSEYAAAHKRWKDFWQLRVYPITRKLPGSKSPILNPYRDMEPLAGQEEED</sequence>
<gene>
    <name evidence="3" type="ORF">DTER00134_LOCUS10712</name>
    <name evidence="4" type="ORF">DTER00134_LOCUS10714</name>
    <name evidence="5" type="ORF">DTER00134_LOCUS10715</name>
</gene>
<evidence type="ECO:0000256" key="2">
    <source>
        <dbReference type="SAM" id="Phobius"/>
    </source>
</evidence>
<keyword evidence="2" id="KW-1133">Transmembrane helix</keyword>
<proteinExistence type="predicted"/>
<evidence type="ECO:0000313" key="4">
    <source>
        <dbReference type="EMBL" id="CAE0495641.1"/>
    </source>
</evidence>
<evidence type="ECO:0000256" key="1">
    <source>
        <dbReference type="SAM" id="MobiDB-lite"/>
    </source>
</evidence>
<dbReference type="EMBL" id="HBIP01018168">
    <property type="protein sequence ID" value="CAE0495642.1"/>
    <property type="molecule type" value="Transcribed_RNA"/>
</dbReference>
<dbReference type="EMBL" id="HBIP01018164">
    <property type="protein sequence ID" value="CAE0495639.1"/>
    <property type="molecule type" value="Transcribed_RNA"/>
</dbReference>
<dbReference type="EMBL" id="HBIP01018167">
    <property type="protein sequence ID" value="CAE0495641.1"/>
    <property type="molecule type" value="Transcribed_RNA"/>
</dbReference>
<keyword evidence="2" id="KW-0812">Transmembrane</keyword>
<dbReference type="AlphaFoldDB" id="A0A6S8L9Z5"/>
<feature type="region of interest" description="Disordered" evidence="1">
    <location>
        <begin position="99"/>
        <end position="118"/>
    </location>
</feature>